<dbReference type="EMBL" id="JAOQJZ010000006">
    <property type="protein sequence ID" value="MCU6705704.1"/>
    <property type="molecule type" value="Genomic_DNA"/>
</dbReference>
<organism evidence="3 4">
    <name type="scientific">Hominimerdicola aceti</name>
    <dbReference type="NCBI Taxonomy" id="2981726"/>
    <lineage>
        <taxon>Bacteria</taxon>
        <taxon>Bacillati</taxon>
        <taxon>Bacillota</taxon>
        <taxon>Clostridia</taxon>
        <taxon>Eubacteriales</taxon>
        <taxon>Oscillospiraceae</taxon>
        <taxon>Hominimerdicola</taxon>
    </lineage>
</organism>
<dbReference type="GO" id="GO:0052621">
    <property type="term" value="F:diguanylate cyclase activity"/>
    <property type="evidence" value="ECO:0007669"/>
    <property type="project" value="UniProtKB-EC"/>
</dbReference>
<proteinExistence type="predicted"/>
<dbReference type="Pfam" id="PF00990">
    <property type="entry name" value="GGDEF"/>
    <property type="match status" value="1"/>
</dbReference>
<evidence type="ECO:0000313" key="3">
    <source>
        <dbReference type="EMBL" id="MCU6705704.1"/>
    </source>
</evidence>
<keyword evidence="1" id="KW-0812">Transmembrane</keyword>
<keyword evidence="4" id="KW-1185">Reference proteome</keyword>
<keyword evidence="3" id="KW-0548">Nucleotidyltransferase</keyword>
<sequence length="496" mass="55704">MKNSADFELYDKIKKYRRSILKTSVLVLFVACLLVYACACYYSGVNAFQKEAQLCSAINAEADQNVAAFMKKMEDTAKLIMGNEDYAKYDPTDTSKSEFAVLNEENVLTERLIELSTLGNYTDFGIVSSNEHNVGKITDGTKDIFDDEIYKRVSDLMGDSKIKWFTGQDDNYRRVYFAGRINDDLIFISSVFSTEFDLVFLPSDNYSEINTMLCDDDGRIIYANDGKSVVGEKLDEKLSKFLDGGTGVTVSDMTTICAIDDCSDDWVVITTVDMSDTLRHYVKTGLKCLGIFICCAVIFIMISAAAAADNDPQNGPKFGKYPKVDENTGLFTAEYTENSIMDKMETCISGSTIAFIIVKITNLELIRLNYGEEIVAEAERKVAEILVENRKEGDICGIFREGEFALFADHTNFDLVRAYGDVRTYVKELNDKLKKCCLDDDRGYIKCAVGASVYPETSDDYDELYEMAEKACEKAEHSEDARAVIYDKKEEEVSRS</sequence>
<comment type="caution">
    <text evidence="3">The sequence shown here is derived from an EMBL/GenBank/DDBJ whole genome shotgun (WGS) entry which is preliminary data.</text>
</comment>
<gene>
    <name evidence="3" type="ORF">OCV57_07185</name>
</gene>
<accession>A0AAE3LHI4</accession>
<evidence type="ECO:0000313" key="4">
    <source>
        <dbReference type="Proteomes" id="UP001208131"/>
    </source>
</evidence>
<feature type="domain" description="GGDEF" evidence="2">
    <location>
        <begin position="351"/>
        <end position="488"/>
    </location>
</feature>
<dbReference type="EC" id="2.7.7.65" evidence="3"/>
<feature type="transmembrane region" description="Helical" evidence="1">
    <location>
        <begin position="20"/>
        <end position="44"/>
    </location>
</feature>
<keyword evidence="1" id="KW-1133">Transmembrane helix</keyword>
<name>A0AAE3LHI4_9FIRM</name>
<evidence type="ECO:0000259" key="2">
    <source>
        <dbReference type="PROSITE" id="PS50887"/>
    </source>
</evidence>
<dbReference type="RefSeq" id="WP_267300986.1">
    <property type="nucleotide sequence ID" value="NZ_JAOQJZ010000006.1"/>
</dbReference>
<dbReference type="InterPro" id="IPR000160">
    <property type="entry name" value="GGDEF_dom"/>
</dbReference>
<protein>
    <submittedName>
        <fullName evidence="3">Diguanylate cyclase</fullName>
        <ecNumber evidence="3">2.7.7.65</ecNumber>
    </submittedName>
</protein>
<feature type="transmembrane region" description="Helical" evidence="1">
    <location>
        <begin position="289"/>
        <end position="308"/>
    </location>
</feature>
<dbReference type="InterPro" id="IPR043128">
    <property type="entry name" value="Rev_trsase/Diguanyl_cyclase"/>
</dbReference>
<evidence type="ECO:0000256" key="1">
    <source>
        <dbReference type="SAM" id="Phobius"/>
    </source>
</evidence>
<dbReference type="AlphaFoldDB" id="A0AAE3LHI4"/>
<dbReference type="Proteomes" id="UP001208131">
    <property type="component" value="Unassembled WGS sequence"/>
</dbReference>
<keyword evidence="1" id="KW-0472">Membrane</keyword>
<dbReference type="PROSITE" id="PS50887">
    <property type="entry name" value="GGDEF"/>
    <property type="match status" value="1"/>
</dbReference>
<keyword evidence="3" id="KW-0808">Transferase</keyword>
<dbReference type="InterPro" id="IPR029787">
    <property type="entry name" value="Nucleotide_cyclase"/>
</dbReference>
<reference evidence="3 4" key="1">
    <citation type="journal article" date="2021" name="ISME Commun">
        <title>Automated analysis of genomic sequences facilitates high-throughput and comprehensive description of bacteria.</title>
        <authorList>
            <person name="Hitch T.C.A."/>
        </authorList>
    </citation>
    <scope>NUCLEOTIDE SEQUENCE [LARGE SCALE GENOMIC DNA]</scope>
    <source>
        <strain evidence="3 4">Sanger_31</strain>
    </source>
</reference>
<dbReference type="SUPFAM" id="SSF55073">
    <property type="entry name" value="Nucleotide cyclase"/>
    <property type="match status" value="1"/>
</dbReference>
<dbReference type="Gene3D" id="3.30.70.270">
    <property type="match status" value="1"/>
</dbReference>